<dbReference type="PANTHER" id="PTHR33710">
    <property type="entry name" value="BNAC02G09200D PROTEIN"/>
    <property type="match status" value="1"/>
</dbReference>
<keyword evidence="3" id="KW-1185">Reference proteome</keyword>
<dbReference type="EMBL" id="JABTTQ020000003">
    <property type="protein sequence ID" value="KAK6159681.1"/>
    <property type="molecule type" value="Genomic_DNA"/>
</dbReference>
<dbReference type="Pfam" id="PF03372">
    <property type="entry name" value="Exo_endo_phos"/>
    <property type="match status" value="1"/>
</dbReference>
<dbReference type="InterPro" id="IPR005135">
    <property type="entry name" value="Endo/exonuclease/phosphatase"/>
</dbReference>
<evidence type="ECO:0000259" key="1">
    <source>
        <dbReference type="Pfam" id="PF03372"/>
    </source>
</evidence>
<accession>A0ABR0XKJ7</accession>
<dbReference type="Proteomes" id="UP001318860">
    <property type="component" value="Unassembled WGS sequence"/>
</dbReference>
<dbReference type="PANTHER" id="PTHR33710:SF77">
    <property type="entry name" value="DNASE I-LIKE SUPERFAMILY PROTEIN"/>
    <property type="match status" value="1"/>
</dbReference>
<name>A0ABR0XKJ7_REHGL</name>
<reference evidence="2 3" key="1">
    <citation type="journal article" date="2021" name="Comput. Struct. Biotechnol. J.">
        <title>De novo genome assembly of the potent medicinal plant Rehmannia glutinosa using nanopore technology.</title>
        <authorList>
            <person name="Ma L."/>
            <person name="Dong C."/>
            <person name="Song C."/>
            <person name="Wang X."/>
            <person name="Zheng X."/>
            <person name="Niu Y."/>
            <person name="Chen S."/>
            <person name="Feng W."/>
        </authorList>
    </citation>
    <scope>NUCLEOTIDE SEQUENCE [LARGE SCALE GENOMIC DNA]</scope>
    <source>
        <strain evidence="2">DH-2019</strain>
    </source>
</reference>
<dbReference type="InterPro" id="IPR036691">
    <property type="entry name" value="Endo/exonu/phosph_ase_sf"/>
</dbReference>
<dbReference type="SUPFAM" id="SSF56219">
    <property type="entry name" value="DNase I-like"/>
    <property type="match status" value="1"/>
</dbReference>
<feature type="domain" description="Endonuclease/exonuclease/phosphatase" evidence="1">
    <location>
        <begin position="4"/>
        <end position="230"/>
    </location>
</feature>
<comment type="caution">
    <text evidence="2">The sequence shown here is derived from an EMBL/GenBank/DDBJ whole genome shotgun (WGS) entry which is preliminary data.</text>
</comment>
<sequence>MNLLSWNCRGLGNQATVRALKKILREKNQGIVFLMETKLNDQRMATLNSTQFHYAGCFSVNPEGDCRNKRGGLSILWKNPYDLSLVSYSNHHISVTVKETGDRIWELSYVYGWPNHHMKRNTWQLLRNLNPGDDKPWVCISDFNEIMWPHEKIGGNPKAFACMESFRNVVDDCTLLDLGFSGNMYTWTNGQAFDQNTQKKRLDRALATETWRDCFPKYQVEHLPRIHSDHAPLIVYLDGADKRLAHNKKQRKKLFRFESIWLEHEGCTEVVKLAWTSTMNGPQFEEKVKACSLALQQWDNAHCGKPHVKIAKLQKRLEKLQNGPQTDLVINECKKIESELDAQYRLEEIFWHQRSRALWIKAGDRTEKHRKETKKIASTKSKMAMDYG</sequence>
<gene>
    <name evidence="2" type="ORF">DH2020_003062</name>
</gene>
<protein>
    <recommendedName>
        <fullName evidence="1">Endonuclease/exonuclease/phosphatase domain-containing protein</fullName>
    </recommendedName>
</protein>
<dbReference type="Gene3D" id="3.60.10.10">
    <property type="entry name" value="Endonuclease/exonuclease/phosphatase"/>
    <property type="match status" value="1"/>
</dbReference>
<evidence type="ECO:0000313" key="3">
    <source>
        <dbReference type="Proteomes" id="UP001318860"/>
    </source>
</evidence>
<organism evidence="2 3">
    <name type="scientific">Rehmannia glutinosa</name>
    <name type="common">Chinese foxglove</name>
    <dbReference type="NCBI Taxonomy" id="99300"/>
    <lineage>
        <taxon>Eukaryota</taxon>
        <taxon>Viridiplantae</taxon>
        <taxon>Streptophyta</taxon>
        <taxon>Embryophyta</taxon>
        <taxon>Tracheophyta</taxon>
        <taxon>Spermatophyta</taxon>
        <taxon>Magnoliopsida</taxon>
        <taxon>eudicotyledons</taxon>
        <taxon>Gunneridae</taxon>
        <taxon>Pentapetalae</taxon>
        <taxon>asterids</taxon>
        <taxon>lamiids</taxon>
        <taxon>Lamiales</taxon>
        <taxon>Orobanchaceae</taxon>
        <taxon>Rehmannieae</taxon>
        <taxon>Rehmannia</taxon>
    </lineage>
</organism>
<evidence type="ECO:0000313" key="2">
    <source>
        <dbReference type="EMBL" id="KAK6159681.1"/>
    </source>
</evidence>
<proteinExistence type="predicted"/>